<dbReference type="InterPro" id="IPR011989">
    <property type="entry name" value="ARM-like"/>
</dbReference>
<organism evidence="3 4">
    <name type="scientific">Waterburya agarophytonicola KI4</name>
    <dbReference type="NCBI Taxonomy" id="2874699"/>
    <lineage>
        <taxon>Bacteria</taxon>
        <taxon>Bacillati</taxon>
        <taxon>Cyanobacteriota</taxon>
        <taxon>Cyanophyceae</taxon>
        <taxon>Pleurocapsales</taxon>
        <taxon>Hyellaceae</taxon>
        <taxon>Waterburya</taxon>
        <taxon>Waterburya agarophytonicola</taxon>
    </lineage>
</organism>
<dbReference type="RefSeq" id="WP_229640800.1">
    <property type="nucleotide sequence ID" value="NZ_JADWDC010000027.1"/>
</dbReference>
<dbReference type="PANTHER" id="PTHR12697:SF5">
    <property type="entry name" value="DEOXYHYPUSINE HYDROXYLASE"/>
    <property type="match status" value="1"/>
</dbReference>
<gene>
    <name evidence="3" type="ORF">I4641_12180</name>
</gene>
<evidence type="ECO:0000256" key="2">
    <source>
        <dbReference type="ARBA" id="ARBA00022738"/>
    </source>
</evidence>
<keyword evidence="4" id="KW-1185">Reference proteome</keyword>
<keyword evidence="1" id="KW-0042">Antenna complex</keyword>
<proteinExistence type="predicted"/>
<dbReference type="EMBL" id="JADWDC010000027">
    <property type="protein sequence ID" value="MCC0177738.1"/>
    <property type="molecule type" value="Genomic_DNA"/>
</dbReference>
<dbReference type="Proteomes" id="UP000729733">
    <property type="component" value="Unassembled WGS sequence"/>
</dbReference>
<dbReference type="PANTHER" id="PTHR12697">
    <property type="entry name" value="PBS LYASE HEAT-LIKE PROTEIN"/>
    <property type="match status" value="1"/>
</dbReference>
<sequence>MTIDAIFEKLKHPNPNLRGKAMWELAEARDENTIPRLMGILDEEDVTYRRTAVKTLGVIGADVVPYVVDSLLNSDNPTVRSSCAKALAQIVVNHPDMPMPEEGIQGLKQALNDPNPVVYIPAVMTLGEIGSPVFDLLVNTLKTSDNPAVGVTIINALGSMGDPRGLKVLTELSQDESVDPYLQESAVSALSRLEMVIKFNS</sequence>
<dbReference type="Pfam" id="PF13646">
    <property type="entry name" value="HEAT_2"/>
    <property type="match status" value="2"/>
</dbReference>
<evidence type="ECO:0000313" key="4">
    <source>
        <dbReference type="Proteomes" id="UP000729733"/>
    </source>
</evidence>
<reference evidence="3" key="1">
    <citation type="journal article" date="2021" name="Antonie Van Leeuwenhoek">
        <title>Draft genome and description of Waterburya agarophytonicola gen. nov. sp. nov. (Pleurocapsales, Cyanobacteria): a seaweed symbiont.</title>
        <authorList>
            <person name="Bonthond G."/>
            <person name="Shalygin S."/>
            <person name="Bayer T."/>
            <person name="Weinberger F."/>
        </authorList>
    </citation>
    <scope>NUCLEOTIDE SEQUENCE</scope>
    <source>
        <strain evidence="3">KI4</strain>
    </source>
</reference>
<dbReference type="InterPro" id="IPR016024">
    <property type="entry name" value="ARM-type_fold"/>
</dbReference>
<evidence type="ECO:0000313" key="3">
    <source>
        <dbReference type="EMBL" id="MCC0177738.1"/>
    </source>
</evidence>
<dbReference type="AlphaFoldDB" id="A0A964BQH8"/>
<keyword evidence="2" id="KW-0605">Phycobilisome</keyword>
<protein>
    <submittedName>
        <fullName evidence="3">HEAT repeat domain-containing protein</fullName>
    </submittedName>
</protein>
<dbReference type="InterPro" id="IPR004155">
    <property type="entry name" value="PBS_lyase_HEAT"/>
</dbReference>
<accession>A0A964BQH8</accession>
<dbReference type="SUPFAM" id="SSF48371">
    <property type="entry name" value="ARM repeat"/>
    <property type="match status" value="1"/>
</dbReference>
<dbReference type="GO" id="GO:0030089">
    <property type="term" value="C:phycobilisome"/>
    <property type="evidence" value="ECO:0007669"/>
    <property type="project" value="UniProtKB-KW"/>
</dbReference>
<evidence type="ECO:0000256" key="1">
    <source>
        <dbReference type="ARBA" id="ARBA00022549"/>
    </source>
</evidence>
<dbReference type="SMART" id="SM00567">
    <property type="entry name" value="EZ_HEAT"/>
    <property type="match status" value="4"/>
</dbReference>
<name>A0A964BQH8_9CYAN</name>
<dbReference type="GO" id="GO:0016491">
    <property type="term" value="F:oxidoreductase activity"/>
    <property type="evidence" value="ECO:0007669"/>
    <property type="project" value="TreeGrafter"/>
</dbReference>
<dbReference type="Gene3D" id="1.25.10.10">
    <property type="entry name" value="Leucine-rich Repeat Variant"/>
    <property type="match status" value="2"/>
</dbReference>
<comment type="caution">
    <text evidence="3">The sequence shown here is derived from an EMBL/GenBank/DDBJ whole genome shotgun (WGS) entry which is preliminary data.</text>
</comment>